<name>A0A8S3HGV1_9BILA</name>
<sequence>MDLTAGVSSALLSSGLLPLDKDHTDSECNSNILFDNTKQLGCDENIYEELKTPIATFDGADVQQFVFDSNKTQTRNGTLRDVNFRTPSKKTKVTNHVTHGKSVMKKGVSEPNLAKTKSSPSTFFSPRGLINRFKRMLPLSSSKQSLNEKSINDIHGANIDSDDSTSISSDNNDDIRTSRLDHVSRVKNVYDSL</sequence>
<dbReference type="Proteomes" id="UP000681720">
    <property type="component" value="Unassembled WGS sequence"/>
</dbReference>
<feature type="region of interest" description="Disordered" evidence="1">
    <location>
        <begin position="102"/>
        <end position="121"/>
    </location>
</feature>
<feature type="non-terminal residue" evidence="2">
    <location>
        <position position="193"/>
    </location>
</feature>
<evidence type="ECO:0000313" key="2">
    <source>
        <dbReference type="EMBL" id="CAF5182482.1"/>
    </source>
</evidence>
<dbReference type="AlphaFoldDB" id="A0A8S3HGV1"/>
<comment type="caution">
    <text evidence="2">The sequence shown here is derived from an EMBL/GenBank/DDBJ whole genome shotgun (WGS) entry which is preliminary data.</text>
</comment>
<accession>A0A8S3HGV1</accession>
<feature type="region of interest" description="Disordered" evidence="1">
    <location>
        <begin position="155"/>
        <end position="175"/>
    </location>
</feature>
<reference evidence="2" key="1">
    <citation type="submission" date="2021-02" db="EMBL/GenBank/DDBJ databases">
        <authorList>
            <person name="Nowell W R."/>
        </authorList>
    </citation>
    <scope>NUCLEOTIDE SEQUENCE</scope>
</reference>
<dbReference type="EMBL" id="CAJOBJ010330905">
    <property type="protein sequence ID" value="CAF5182482.1"/>
    <property type="molecule type" value="Genomic_DNA"/>
</dbReference>
<evidence type="ECO:0000256" key="1">
    <source>
        <dbReference type="SAM" id="MobiDB-lite"/>
    </source>
</evidence>
<gene>
    <name evidence="2" type="ORF">GIL414_LOCUS69805</name>
</gene>
<organism evidence="2 3">
    <name type="scientific">Rotaria magnacalcarata</name>
    <dbReference type="NCBI Taxonomy" id="392030"/>
    <lineage>
        <taxon>Eukaryota</taxon>
        <taxon>Metazoa</taxon>
        <taxon>Spiralia</taxon>
        <taxon>Gnathifera</taxon>
        <taxon>Rotifera</taxon>
        <taxon>Eurotatoria</taxon>
        <taxon>Bdelloidea</taxon>
        <taxon>Philodinida</taxon>
        <taxon>Philodinidae</taxon>
        <taxon>Rotaria</taxon>
    </lineage>
</organism>
<evidence type="ECO:0000313" key="3">
    <source>
        <dbReference type="Proteomes" id="UP000681720"/>
    </source>
</evidence>
<protein>
    <submittedName>
        <fullName evidence="2">Uncharacterized protein</fullName>
    </submittedName>
</protein>
<feature type="non-terminal residue" evidence="2">
    <location>
        <position position="1"/>
    </location>
</feature>
<proteinExistence type="predicted"/>